<dbReference type="GO" id="GO:0003700">
    <property type="term" value="F:DNA-binding transcription factor activity"/>
    <property type="evidence" value="ECO:0007669"/>
    <property type="project" value="InterPro"/>
</dbReference>
<dbReference type="RefSeq" id="WP_101647764.1">
    <property type="nucleotide sequence ID" value="NZ_PGVE01000041.1"/>
</dbReference>
<dbReference type="Pfam" id="PF08327">
    <property type="entry name" value="AHSA1"/>
    <property type="match status" value="1"/>
</dbReference>
<dbReference type="Proteomes" id="UP000234950">
    <property type="component" value="Unassembled WGS sequence"/>
</dbReference>
<gene>
    <name evidence="4" type="ORF">CVD27_10005</name>
</gene>
<reference evidence="4 5" key="1">
    <citation type="submission" date="2017-11" db="EMBL/GenBank/DDBJ databases">
        <title>Comparitive Functional Genomics of Dry Heat Resistant strains isolated from the Viking Spacecraft.</title>
        <authorList>
            <person name="Seuylemezian A."/>
            <person name="Cooper K."/>
            <person name="Vaishampayan P."/>
        </authorList>
    </citation>
    <scope>NUCLEOTIDE SEQUENCE [LARGE SCALE GENOMIC DNA]</scope>
    <source>
        <strain evidence="4 5">V32-6</strain>
    </source>
</reference>
<dbReference type="SUPFAM" id="SSF55961">
    <property type="entry name" value="Bet v1-like"/>
    <property type="match status" value="1"/>
</dbReference>
<dbReference type="CDD" id="cd07814">
    <property type="entry name" value="SRPBCC_CalC_Aha1-like"/>
    <property type="match status" value="1"/>
</dbReference>
<dbReference type="InterPro" id="IPR011991">
    <property type="entry name" value="ArsR-like_HTH"/>
</dbReference>
<dbReference type="PANTHER" id="PTHR38600">
    <property type="entry name" value="TRANSCRIPTIONAL REGULATORY PROTEIN"/>
    <property type="match status" value="1"/>
</dbReference>
<dbReference type="InterPro" id="IPR036388">
    <property type="entry name" value="WH-like_DNA-bd_sf"/>
</dbReference>
<comment type="caution">
    <text evidence="4">The sequence shown here is derived from an EMBL/GenBank/DDBJ whole genome shotgun (WGS) entry which is preliminary data.</text>
</comment>
<dbReference type="EMBL" id="PGVE01000041">
    <property type="protein sequence ID" value="PLS05324.1"/>
    <property type="molecule type" value="Genomic_DNA"/>
</dbReference>
<dbReference type="InterPro" id="IPR036390">
    <property type="entry name" value="WH_DNA-bd_sf"/>
</dbReference>
<dbReference type="GO" id="GO:0003677">
    <property type="term" value="F:DNA binding"/>
    <property type="evidence" value="ECO:0007669"/>
    <property type="project" value="UniProtKB-KW"/>
</dbReference>
<keyword evidence="5" id="KW-1185">Reference proteome</keyword>
<evidence type="ECO:0000313" key="4">
    <source>
        <dbReference type="EMBL" id="PLS05324.1"/>
    </source>
</evidence>
<dbReference type="Gene3D" id="3.30.530.20">
    <property type="match status" value="1"/>
</dbReference>
<proteinExistence type="inferred from homology"/>
<dbReference type="InterPro" id="IPR013538">
    <property type="entry name" value="ASHA1/2-like_C"/>
</dbReference>
<protein>
    <submittedName>
        <fullName evidence="4">ArsR family transcriptional regulator</fullName>
    </submittedName>
</protein>
<evidence type="ECO:0000256" key="1">
    <source>
        <dbReference type="ARBA" id="ARBA00006817"/>
    </source>
</evidence>
<name>A0A2N5HIJ1_9BACI</name>
<accession>A0A2N5HIJ1</accession>
<keyword evidence="2" id="KW-0238">DNA-binding</keyword>
<dbReference type="SUPFAM" id="SSF46785">
    <property type="entry name" value="Winged helix' DNA-binding domain"/>
    <property type="match status" value="1"/>
</dbReference>
<dbReference type="InterPro" id="IPR023393">
    <property type="entry name" value="START-like_dom_sf"/>
</dbReference>
<dbReference type="PANTHER" id="PTHR38600:SF1">
    <property type="entry name" value="TRANSCRIPTIONAL REGULATORY PROTEIN"/>
    <property type="match status" value="1"/>
</dbReference>
<dbReference type="AlphaFoldDB" id="A0A2N5HIJ1"/>
<organism evidence="4 5">
    <name type="scientific">Neobacillus cucumis</name>
    <dbReference type="NCBI Taxonomy" id="1740721"/>
    <lineage>
        <taxon>Bacteria</taxon>
        <taxon>Bacillati</taxon>
        <taxon>Bacillota</taxon>
        <taxon>Bacilli</taxon>
        <taxon>Bacillales</taxon>
        <taxon>Bacillaceae</taxon>
        <taxon>Neobacillus</taxon>
    </lineage>
</organism>
<comment type="similarity">
    <text evidence="1">Belongs to the AHA1 family.</text>
</comment>
<evidence type="ECO:0000313" key="5">
    <source>
        <dbReference type="Proteomes" id="UP000234950"/>
    </source>
</evidence>
<dbReference type="Gene3D" id="1.10.10.10">
    <property type="entry name" value="Winged helix-like DNA-binding domain superfamily/Winged helix DNA-binding domain"/>
    <property type="match status" value="1"/>
</dbReference>
<dbReference type="SMART" id="SM00418">
    <property type="entry name" value="HTH_ARSR"/>
    <property type="match status" value="1"/>
</dbReference>
<dbReference type="OrthoDB" id="9799175at2"/>
<evidence type="ECO:0000259" key="3">
    <source>
        <dbReference type="SMART" id="SM00418"/>
    </source>
</evidence>
<evidence type="ECO:0000256" key="2">
    <source>
        <dbReference type="ARBA" id="ARBA00023125"/>
    </source>
</evidence>
<dbReference type="Pfam" id="PF12840">
    <property type="entry name" value="HTH_20"/>
    <property type="match status" value="1"/>
</dbReference>
<feature type="domain" description="HTH arsR-type" evidence="3">
    <location>
        <begin position="7"/>
        <end position="94"/>
    </location>
</feature>
<dbReference type="CDD" id="cd00090">
    <property type="entry name" value="HTH_ARSR"/>
    <property type="match status" value="1"/>
</dbReference>
<sequence>MEDELSTLFKALGHPIRRRILDILKDSPKTTGELNDYFPEVTRYAIMKHLAILEEGNLVVIRREGKYRRNFINVVPLQRMHNRWIGKYMGTAANSLLNLQAMIEIKGEDIVMEKTEQNTSRIFKIEQEVLINAPREQVFKALTERAGDWWEFRLAPKGVESQFIFNPVPGGQFIEKWGENQGAIWGNVYYVNAPEEIRLHGHLGMQGAVNSSYTYRLLDKDGATLLQLSHHASGIIRENWEEEHTNGWKHLLGNLLKNYVEQNQGI</sequence>
<dbReference type="InterPro" id="IPR001845">
    <property type="entry name" value="HTH_ArsR_DNA-bd_dom"/>
</dbReference>